<reference evidence="3" key="1">
    <citation type="submission" date="2018-05" db="EMBL/GenBank/DDBJ databases">
        <authorList>
            <person name="Li X."/>
        </authorList>
    </citation>
    <scope>NUCLEOTIDE SEQUENCE [LARGE SCALE GENOMIC DNA]</scope>
    <source>
        <strain evidence="3">HKS-05</strain>
    </source>
</reference>
<proteinExistence type="predicted"/>
<evidence type="ECO:0000256" key="1">
    <source>
        <dbReference type="SAM" id="SignalP"/>
    </source>
</evidence>
<accession>A0A328AX19</accession>
<dbReference type="InterPro" id="IPR011042">
    <property type="entry name" value="6-blade_b-propeller_TolB-like"/>
</dbReference>
<dbReference type="NCBIfam" id="TIGR03118">
    <property type="entry name" value="PEPCTERM_chp_1"/>
    <property type="match status" value="1"/>
</dbReference>
<keyword evidence="1" id="KW-0732">Signal</keyword>
<dbReference type="SUPFAM" id="SSF75011">
    <property type="entry name" value="3-carboxy-cis,cis-mucoante lactonizing enzyme"/>
    <property type="match status" value="1"/>
</dbReference>
<feature type="chain" id="PRO_5016446024" evidence="1">
    <location>
        <begin position="25"/>
        <end position="373"/>
    </location>
</feature>
<dbReference type="Proteomes" id="UP000249842">
    <property type="component" value="Unassembled WGS sequence"/>
</dbReference>
<evidence type="ECO:0000313" key="2">
    <source>
        <dbReference type="EMBL" id="RAK58701.1"/>
    </source>
</evidence>
<organism evidence="2 3">
    <name type="scientific">Phenylobacterium hankyongense</name>
    <dbReference type="NCBI Taxonomy" id="1813876"/>
    <lineage>
        <taxon>Bacteria</taxon>
        <taxon>Pseudomonadati</taxon>
        <taxon>Pseudomonadota</taxon>
        <taxon>Alphaproteobacteria</taxon>
        <taxon>Caulobacterales</taxon>
        <taxon>Caulobacteraceae</taxon>
        <taxon>Phenylobacterium</taxon>
    </lineage>
</organism>
<protein>
    <submittedName>
        <fullName evidence="2">TIGR03118 family protein</fullName>
    </submittedName>
</protein>
<comment type="caution">
    <text evidence="2">The sequence shown here is derived from an EMBL/GenBank/DDBJ whole genome shotgun (WGS) entry which is preliminary data.</text>
</comment>
<keyword evidence="3" id="KW-1185">Reference proteome</keyword>
<feature type="signal peptide" evidence="1">
    <location>
        <begin position="1"/>
        <end position="24"/>
    </location>
</feature>
<name>A0A328AX19_9CAUL</name>
<dbReference type="RefSeq" id="WP_111455994.1">
    <property type="nucleotide sequence ID" value="NZ_QFYP01000001.1"/>
</dbReference>
<sequence>MLRLSTSAAAIALAAGMIASPAVGAPAPLTDAQLGTVTAGIRFTITNQVADRTGVAPVTDPLLVNPWGLSQAPGGPLWVANNHTDTSTLYNKDTFAKIALNVAVPGGPTGTTYVGLTNAFNITSGGVTGPTAFAFATESGQIQGWNLNVDPTHAIVAVDQSASGSIFKGLTLGLDETSARLFAADFGNGVVSVYDTSFNKIRSFTDPKLPDGYVPFNVQNLSGLLYVAFAKKEPGAADETVGRGLGFVDVFDTDGHLLRRLIEHGRLNAPWGLAIAPANFGKFAGALLVGNFGDGRIDAYDRTTGAFIGALRDEDRRKVSIEGLWALRTGPNGTITFSAGPAEETQGLLGSIGPQVRTWGHDEMASLAEMRLH</sequence>
<dbReference type="EMBL" id="QFYP01000001">
    <property type="protein sequence ID" value="RAK58701.1"/>
    <property type="molecule type" value="Genomic_DNA"/>
</dbReference>
<gene>
    <name evidence="2" type="ORF">DJ021_02240</name>
</gene>
<evidence type="ECO:0000313" key="3">
    <source>
        <dbReference type="Proteomes" id="UP000249842"/>
    </source>
</evidence>
<dbReference type="AlphaFoldDB" id="A0A328AX19"/>
<dbReference type="OrthoDB" id="581621at2"/>
<dbReference type="InterPro" id="IPR017549">
    <property type="entry name" value="APMV_L690"/>
</dbReference>
<dbReference type="Gene3D" id="2.120.10.30">
    <property type="entry name" value="TolB, C-terminal domain"/>
    <property type="match status" value="1"/>
</dbReference>